<dbReference type="RefSeq" id="WP_072602224.1">
    <property type="nucleotide sequence ID" value="NZ_CP018171.1"/>
</dbReference>
<dbReference type="Pfam" id="PF05656">
    <property type="entry name" value="DUF805"/>
    <property type="match status" value="1"/>
</dbReference>
<feature type="transmembrane region" description="Helical" evidence="1">
    <location>
        <begin position="21"/>
        <end position="39"/>
    </location>
</feature>
<keyword evidence="1" id="KW-0812">Transmembrane</keyword>
<accession>A0A1L3SNA5</accession>
<dbReference type="InterPro" id="IPR008523">
    <property type="entry name" value="DUF805"/>
</dbReference>
<feature type="transmembrane region" description="Helical" evidence="1">
    <location>
        <begin position="51"/>
        <end position="72"/>
    </location>
</feature>
<gene>
    <name evidence="2" type="ORF">BSQ44_05040</name>
</gene>
<evidence type="ECO:0000313" key="2">
    <source>
        <dbReference type="EMBL" id="APH70815.1"/>
    </source>
</evidence>
<evidence type="ECO:0000256" key="1">
    <source>
        <dbReference type="SAM" id="Phobius"/>
    </source>
</evidence>
<dbReference type="OrthoDB" id="9812349at2"/>
<dbReference type="AlphaFoldDB" id="A0A1L3SNA5"/>
<dbReference type="Proteomes" id="UP000182840">
    <property type="component" value="Chromosome"/>
</dbReference>
<dbReference type="GO" id="GO:0005886">
    <property type="term" value="C:plasma membrane"/>
    <property type="evidence" value="ECO:0007669"/>
    <property type="project" value="TreeGrafter"/>
</dbReference>
<dbReference type="PANTHER" id="PTHR34980">
    <property type="entry name" value="INNER MEMBRANE PROTEIN-RELATED-RELATED"/>
    <property type="match status" value="1"/>
</dbReference>
<protein>
    <recommendedName>
        <fullName evidence="4">DUF805 domain-containing protein</fullName>
    </recommendedName>
</protein>
<sequence>MPDASKITWFFFGFQGRIDRQAFALGGLLLYVARLFPVYRIIANPDEAAQSFWGGVFLIVIGVALVSHVAMCAKRLHDINRSGWLALLFVVGDILMFLVLCFLPGTRGPNRFGSQTNAPR</sequence>
<evidence type="ECO:0008006" key="4">
    <source>
        <dbReference type="Google" id="ProtNLM"/>
    </source>
</evidence>
<name>A0A1L3SNA5_9HYPH</name>
<keyword evidence="1" id="KW-0472">Membrane</keyword>
<keyword evidence="1" id="KW-1133">Transmembrane helix</keyword>
<dbReference type="STRING" id="1670800.BSQ44_05040"/>
<dbReference type="KEGG" id="meso:BSQ44_05040"/>
<organism evidence="2 3">
    <name type="scientific">Aquibium oceanicum</name>
    <dbReference type="NCBI Taxonomy" id="1670800"/>
    <lineage>
        <taxon>Bacteria</taxon>
        <taxon>Pseudomonadati</taxon>
        <taxon>Pseudomonadota</taxon>
        <taxon>Alphaproteobacteria</taxon>
        <taxon>Hyphomicrobiales</taxon>
        <taxon>Phyllobacteriaceae</taxon>
        <taxon>Aquibium</taxon>
    </lineage>
</organism>
<reference evidence="3" key="1">
    <citation type="submission" date="2016-11" db="EMBL/GenBank/DDBJ databases">
        <title>Mesorhizobium oceanicum sp. nov., isolated from deep seawater in South China Sea.</title>
        <authorList>
            <person name="Fu G.-Y."/>
        </authorList>
    </citation>
    <scope>NUCLEOTIDE SEQUENCE [LARGE SCALE GENOMIC DNA]</scope>
    <source>
        <strain evidence="3">B7</strain>
    </source>
</reference>
<keyword evidence="3" id="KW-1185">Reference proteome</keyword>
<evidence type="ECO:0000313" key="3">
    <source>
        <dbReference type="Proteomes" id="UP000182840"/>
    </source>
</evidence>
<feature type="transmembrane region" description="Helical" evidence="1">
    <location>
        <begin position="84"/>
        <end position="105"/>
    </location>
</feature>
<proteinExistence type="predicted"/>
<dbReference type="EMBL" id="CP018171">
    <property type="protein sequence ID" value="APH70815.1"/>
    <property type="molecule type" value="Genomic_DNA"/>
</dbReference>